<gene>
    <name evidence="9" type="ordered locus">Acear_0967</name>
</gene>
<comment type="subcellular location">
    <subcellularLocation>
        <location evidence="1">Cell membrane</location>
        <topology evidence="1">Multi-pass membrane protein</topology>
    </subcellularLocation>
</comment>
<evidence type="ECO:0000259" key="8">
    <source>
        <dbReference type="Pfam" id="PF04239"/>
    </source>
</evidence>
<dbReference type="RefSeq" id="WP_013277943.1">
    <property type="nucleotide sequence ID" value="NC_014378.1"/>
</dbReference>
<dbReference type="PANTHER" id="PTHR34582:SF6">
    <property type="entry name" value="UPF0702 TRANSMEMBRANE PROTEIN YCAP"/>
    <property type="match status" value="1"/>
</dbReference>
<evidence type="ECO:0000256" key="4">
    <source>
        <dbReference type="ARBA" id="ARBA00022692"/>
    </source>
</evidence>
<dbReference type="AlphaFoldDB" id="D9QPQ6"/>
<dbReference type="EMBL" id="CP002105">
    <property type="protein sequence ID" value="ADL12497.1"/>
    <property type="molecule type" value="Genomic_DNA"/>
</dbReference>
<dbReference type="Gene3D" id="3.30.240.20">
    <property type="entry name" value="bsu07140 like domains"/>
    <property type="match status" value="2"/>
</dbReference>
<dbReference type="HOGENOM" id="CLU_077149_0_2_9"/>
<dbReference type="STRING" id="574087.Acear_0967"/>
<proteinExistence type="inferred from homology"/>
<protein>
    <recommendedName>
        <fullName evidence="8">YetF C-terminal domain-containing protein</fullName>
    </recommendedName>
</protein>
<keyword evidence="3" id="KW-1003">Cell membrane</keyword>
<sequence>MPFWESQQVLTAYQWIFRAVVVFTWLFVMTKLMGQREIGRLTLFDFVIAITIGSVSAGSLGNSQTDLNGVLLTTGTLALLNIIIAVLALKSLTFRRIVQGEPLVLIQNGKLLEDTMRKARINVDDLLMGLRRNKVPNLSDVEFAVLEPNGKISVIPKSQSRNVKPKDLNIDTNYEGFPTVVIEDGNILKDNLQENNLDVDWLKGELENQGVEDKDKVLAAMLDTQGRLYISKKNQKNEELIH</sequence>
<keyword evidence="4 7" id="KW-0812">Transmembrane</keyword>
<evidence type="ECO:0000256" key="5">
    <source>
        <dbReference type="ARBA" id="ARBA00022989"/>
    </source>
</evidence>
<feature type="transmembrane region" description="Helical" evidence="7">
    <location>
        <begin position="12"/>
        <end position="29"/>
    </location>
</feature>
<keyword evidence="6 7" id="KW-0472">Membrane</keyword>
<dbReference type="eggNOG" id="COG2323">
    <property type="taxonomic scope" value="Bacteria"/>
</dbReference>
<accession>D9QPQ6</accession>
<evidence type="ECO:0000256" key="3">
    <source>
        <dbReference type="ARBA" id="ARBA00022475"/>
    </source>
</evidence>
<evidence type="ECO:0000256" key="2">
    <source>
        <dbReference type="ARBA" id="ARBA00006448"/>
    </source>
</evidence>
<feature type="domain" description="YetF C-terminal" evidence="8">
    <location>
        <begin position="90"/>
        <end position="221"/>
    </location>
</feature>
<dbReference type="PANTHER" id="PTHR34582">
    <property type="entry name" value="UPF0702 TRANSMEMBRANE PROTEIN YCAP"/>
    <property type="match status" value="1"/>
</dbReference>
<reference evidence="9 10" key="1">
    <citation type="journal article" date="2010" name="Stand. Genomic Sci.">
        <title>Complete genome sequence of Acetohalobium arabaticum type strain (Z-7288).</title>
        <authorList>
            <person name="Sikorski J."/>
            <person name="Lapidus A."/>
            <person name="Chertkov O."/>
            <person name="Lucas S."/>
            <person name="Copeland A."/>
            <person name="Glavina Del Rio T."/>
            <person name="Nolan M."/>
            <person name="Tice H."/>
            <person name="Cheng J.F."/>
            <person name="Han C."/>
            <person name="Brambilla E."/>
            <person name="Pitluck S."/>
            <person name="Liolios K."/>
            <person name="Ivanova N."/>
            <person name="Mavromatis K."/>
            <person name="Mikhailova N."/>
            <person name="Pati A."/>
            <person name="Bruce D."/>
            <person name="Detter C."/>
            <person name="Tapia R."/>
            <person name="Goodwin L."/>
            <person name="Chen A."/>
            <person name="Palaniappan K."/>
            <person name="Land M."/>
            <person name="Hauser L."/>
            <person name="Chang Y.J."/>
            <person name="Jeffries C.D."/>
            <person name="Rohde M."/>
            <person name="Goker M."/>
            <person name="Spring S."/>
            <person name="Woyke T."/>
            <person name="Bristow J."/>
            <person name="Eisen J.A."/>
            <person name="Markowitz V."/>
            <person name="Hugenholtz P."/>
            <person name="Kyrpides N.C."/>
            <person name="Klenk H.P."/>
        </authorList>
    </citation>
    <scope>NUCLEOTIDE SEQUENCE [LARGE SCALE GENOMIC DNA]</scope>
    <source>
        <strain evidence="10">ATCC 49924 / DSM 5501 / Z-7288</strain>
    </source>
</reference>
<name>D9QPQ6_ACEAZ</name>
<evidence type="ECO:0000256" key="1">
    <source>
        <dbReference type="ARBA" id="ARBA00004651"/>
    </source>
</evidence>
<dbReference type="Proteomes" id="UP000001661">
    <property type="component" value="Chromosome"/>
</dbReference>
<dbReference type="OrthoDB" id="1899680at2"/>
<evidence type="ECO:0000313" key="9">
    <source>
        <dbReference type="EMBL" id="ADL12497.1"/>
    </source>
</evidence>
<comment type="similarity">
    <text evidence="2">Belongs to the UPF0702 family.</text>
</comment>
<dbReference type="InterPro" id="IPR023090">
    <property type="entry name" value="UPF0702_alpha/beta_dom_sf"/>
</dbReference>
<evidence type="ECO:0000256" key="6">
    <source>
        <dbReference type="ARBA" id="ARBA00023136"/>
    </source>
</evidence>
<feature type="transmembrane region" description="Helical" evidence="7">
    <location>
        <begin position="41"/>
        <end position="61"/>
    </location>
</feature>
<keyword evidence="5 7" id="KW-1133">Transmembrane helix</keyword>
<organism evidence="9 10">
    <name type="scientific">Acetohalobium arabaticum (strain ATCC 49924 / DSM 5501 / Z-7288)</name>
    <dbReference type="NCBI Taxonomy" id="574087"/>
    <lineage>
        <taxon>Bacteria</taxon>
        <taxon>Bacillati</taxon>
        <taxon>Bacillota</taxon>
        <taxon>Clostridia</taxon>
        <taxon>Halanaerobiales</taxon>
        <taxon>Halobacteroidaceae</taxon>
        <taxon>Acetohalobium</taxon>
    </lineage>
</organism>
<dbReference type="Pfam" id="PF04239">
    <property type="entry name" value="DUF421"/>
    <property type="match status" value="1"/>
</dbReference>
<evidence type="ECO:0000313" key="10">
    <source>
        <dbReference type="Proteomes" id="UP000001661"/>
    </source>
</evidence>
<evidence type="ECO:0000256" key="7">
    <source>
        <dbReference type="SAM" id="Phobius"/>
    </source>
</evidence>
<dbReference type="KEGG" id="aar:Acear_0967"/>
<dbReference type="GO" id="GO:0005886">
    <property type="term" value="C:plasma membrane"/>
    <property type="evidence" value="ECO:0007669"/>
    <property type="project" value="UniProtKB-SubCell"/>
</dbReference>
<feature type="transmembrane region" description="Helical" evidence="7">
    <location>
        <begin position="67"/>
        <end position="89"/>
    </location>
</feature>
<dbReference type="InterPro" id="IPR007353">
    <property type="entry name" value="DUF421"/>
</dbReference>
<keyword evidence="10" id="KW-1185">Reference proteome</keyword>